<keyword evidence="4" id="KW-0479">Metal-binding</keyword>
<keyword evidence="10" id="KW-0418">Kinase</keyword>
<dbReference type="InterPro" id="IPR050187">
    <property type="entry name" value="Lipid_Phosphate_FormReg"/>
</dbReference>
<sequence length="319" mass="35764">MNKKMLFVFNPKAGKGKIKTNLLDIVDIFNKGGYEVIIYSTQKPRDAYEKAKEYESKVDLIVCSGGDGTLDEVVTGVMEVKSSVPIGYIPAGSTNDFANSLFMPKNMVEAAEGIMEEKLYHCDIGRFNNQSFTYIAAFGLFTDVAYQTDQDLKNILGHVAYLLEGVKRLFDIKFYHMKIQSEELTVEDDFIYGMVTNSRSVGGFKNLTGKNVDMNDGLFEVTMIRQPKNPLELQEIMTAMLTAEDNTDMIYSFKSSQLTITSEESVPWTLDGEFGGEHTQVKILNCHEALNLYLKSTKNEESKTMGLSALINKKENNNG</sequence>
<comment type="cofactor">
    <cofactor evidence="1">
        <name>Mg(2+)</name>
        <dbReference type="ChEBI" id="CHEBI:18420"/>
    </cofactor>
</comment>
<dbReference type="NCBIfam" id="TIGR00147">
    <property type="entry name" value="YegS/Rv2252/BmrU family lipid kinase"/>
    <property type="match status" value="1"/>
</dbReference>
<dbReference type="InterPro" id="IPR016064">
    <property type="entry name" value="NAD/diacylglycerol_kinase_sf"/>
</dbReference>
<keyword evidence="8" id="KW-1208">Phospholipid metabolism</keyword>
<evidence type="ECO:0000256" key="1">
    <source>
        <dbReference type="ARBA" id="ARBA00001946"/>
    </source>
</evidence>
<dbReference type="Gene3D" id="2.60.200.40">
    <property type="match status" value="1"/>
</dbReference>
<dbReference type="SUPFAM" id="SSF111331">
    <property type="entry name" value="NAD kinase/diacylglycerol kinase-like"/>
    <property type="match status" value="1"/>
</dbReference>
<keyword evidence="10" id="KW-0808">Transferase</keyword>
<dbReference type="InterPro" id="IPR001206">
    <property type="entry name" value="Diacylglycerol_kinase_cat_dom"/>
</dbReference>
<dbReference type="PROSITE" id="PS50146">
    <property type="entry name" value="DAGK"/>
    <property type="match status" value="1"/>
</dbReference>
<evidence type="ECO:0000313" key="10">
    <source>
        <dbReference type="EMBL" id="MBC5780769.1"/>
    </source>
</evidence>
<evidence type="ECO:0000256" key="5">
    <source>
        <dbReference type="ARBA" id="ARBA00022842"/>
    </source>
</evidence>
<keyword evidence="6" id="KW-0443">Lipid metabolism</keyword>
<accession>A0ABR7IL63</accession>
<comment type="similarity">
    <text evidence="2">Belongs to the diacylglycerol/lipid kinase family.</text>
</comment>
<comment type="caution">
    <text evidence="10">The sequence shown here is derived from an EMBL/GenBank/DDBJ whole genome shotgun (WGS) entry which is preliminary data.</text>
</comment>
<dbReference type="PANTHER" id="PTHR12358:SF106">
    <property type="entry name" value="LIPID KINASE YEGS"/>
    <property type="match status" value="1"/>
</dbReference>
<evidence type="ECO:0000256" key="7">
    <source>
        <dbReference type="ARBA" id="ARBA00023209"/>
    </source>
</evidence>
<dbReference type="RefSeq" id="WP_186995459.1">
    <property type="nucleotide sequence ID" value="NZ_JACOQG010000029.1"/>
</dbReference>
<evidence type="ECO:0000259" key="9">
    <source>
        <dbReference type="PROSITE" id="PS50146"/>
    </source>
</evidence>
<dbReference type="InterPro" id="IPR017438">
    <property type="entry name" value="ATP-NAD_kinase_N"/>
</dbReference>
<evidence type="ECO:0000256" key="2">
    <source>
        <dbReference type="ARBA" id="ARBA00005983"/>
    </source>
</evidence>
<protein>
    <submittedName>
        <fullName evidence="10">YegS/Rv2252/BmrU family lipid kinase</fullName>
    </submittedName>
</protein>
<dbReference type="PANTHER" id="PTHR12358">
    <property type="entry name" value="SPHINGOSINE KINASE"/>
    <property type="match status" value="1"/>
</dbReference>
<evidence type="ECO:0000256" key="8">
    <source>
        <dbReference type="ARBA" id="ARBA00023264"/>
    </source>
</evidence>
<dbReference type="Proteomes" id="UP000649826">
    <property type="component" value="Unassembled WGS sequence"/>
</dbReference>
<feature type="domain" description="DAGKc" evidence="9">
    <location>
        <begin position="1"/>
        <end position="131"/>
    </location>
</feature>
<keyword evidence="7" id="KW-0594">Phospholipid biosynthesis</keyword>
<keyword evidence="11" id="KW-1185">Reference proteome</keyword>
<keyword evidence="5" id="KW-0460">Magnesium</keyword>
<gene>
    <name evidence="10" type="ORF">H8Z82_14135</name>
</gene>
<dbReference type="EMBL" id="JACOQG010000029">
    <property type="protein sequence ID" value="MBC5780769.1"/>
    <property type="molecule type" value="Genomic_DNA"/>
</dbReference>
<name>A0ABR7IL63_9FIRM</name>
<dbReference type="Pfam" id="PF00781">
    <property type="entry name" value="DAGK_cat"/>
    <property type="match status" value="1"/>
</dbReference>
<evidence type="ECO:0000256" key="4">
    <source>
        <dbReference type="ARBA" id="ARBA00022723"/>
    </source>
</evidence>
<dbReference type="SMART" id="SM00046">
    <property type="entry name" value="DAGKc"/>
    <property type="match status" value="1"/>
</dbReference>
<evidence type="ECO:0000256" key="3">
    <source>
        <dbReference type="ARBA" id="ARBA00022516"/>
    </source>
</evidence>
<dbReference type="GO" id="GO:0016301">
    <property type="term" value="F:kinase activity"/>
    <property type="evidence" value="ECO:0007669"/>
    <property type="project" value="UniProtKB-KW"/>
</dbReference>
<evidence type="ECO:0000313" key="11">
    <source>
        <dbReference type="Proteomes" id="UP000649826"/>
    </source>
</evidence>
<keyword evidence="3" id="KW-0444">Lipid biosynthesis</keyword>
<reference evidence="10 11" key="1">
    <citation type="submission" date="2020-08" db="EMBL/GenBank/DDBJ databases">
        <title>Genome public.</title>
        <authorList>
            <person name="Liu C."/>
            <person name="Sun Q."/>
        </authorList>
    </citation>
    <scope>NUCLEOTIDE SEQUENCE [LARGE SCALE GENOMIC DNA]</scope>
    <source>
        <strain evidence="10 11">M29</strain>
    </source>
</reference>
<organism evidence="10 11">
    <name type="scientific">Blautia difficilis</name>
    <dbReference type="NCBI Taxonomy" id="2763027"/>
    <lineage>
        <taxon>Bacteria</taxon>
        <taxon>Bacillati</taxon>
        <taxon>Bacillota</taxon>
        <taxon>Clostridia</taxon>
        <taxon>Lachnospirales</taxon>
        <taxon>Lachnospiraceae</taxon>
        <taxon>Blautia</taxon>
    </lineage>
</organism>
<evidence type="ECO:0000256" key="6">
    <source>
        <dbReference type="ARBA" id="ARBA00023098"/>
    </source>
</evidence>
<dbReference type="Gene3D" id="3.40.50.10330">
    <property type="entry name" value="Probable inorganic polyphosphate/atp-NAD kinase, domain 1"/>
    <property type="match status" value="1"/>
</dbReference>
<dbReference type="InterPro" id="IPR005218">
    <property type="entry name" value="Diacylglycerol/lipid_kinase"/>
</dbReference>
<proteinExistence type="inferred from homology"/>